<dbReference type="PANTHER" id="PTHR43794">
    <property type="entry name" value="AMINOHYDROLASE SSNA-RELATED"/>
    <property type="match status" value="1"/>
</dbReference>
<dbReference type="InterPro" id="IPR006680">
    <property type="entry name" value="Amidohydro-rel"/>
</dbReference>
<dbReference type="EMBL" id="CABM01000004">
    <property type="protein sequence ID" value="CBH95354.1"/>
    <property type="molecule type" value="Genomic_DNA"/>
</dbReference>
<dbReference type="PANTHER" id="PTHR43794:SF11">
    <property type="entry name" value="AMIDOHYDROLASE-RELATED DOMAIN-CONTAINING PROTEIN"/>
    <property type="match status" value="1"/>
</dbReference>
<organism evidence="3">
    <name type="scientific">mine drainage metagenome</name>
    <dbReference type="NCBI Taxonomy" id="410659"/>
    <lineage>
        <taxon>unclassified sequences</taxon>
        <taxon>metagenomes</taxon>
        <taxon>ecological metagenomes</taxon>
    </lineage>
</organism>
<proteinExistence type="predicted"/>
<evidence type="ECO:0000256" key="1">
    <source>
        <dbReference type="ARBA" id="ARBA00022801"/>
    </source>
</evidence>
<gene>
    <name evidence="3" type="ORF">CARN2_0744</name>
</gene>
<name>E6PKA3_9ZZZZ</name>
<dbReference type="Gene3D" id="2.30.40.10">
    <property type="entry name" value="Urease, subunit C, domain 1"/>
    <property type="match status" value="1"/>
</dbReference>
<dbReference type="SUPFAM" id="SSF51338">
    <property type="entry name" value="Composite domain of metallo-dependent hydrolases"/>
    <property type="match status" value="1"/>
</dbReference>
<dbReference type="AlphaFoldDB" id="E6PKA3"/>
<dbReference type="GO" id="GO:0016810">
    <property type="term" value="F:hydrolase activity, acting on carbon-nitrogen (but not peptide) bonds"/>
    <property type="evidence" value="ECO:0007669"/>
    <property type="project" value="InterPro"/>
</dbReference>
<dbReference type="InterPro" id="IPR050287">
    <property type="entry name" value="MTA/SAH_deaminase"/>
</dbReference>
<dbReference type="Pfam" id="PF01979">
    <property type="entry name" value="Amidohydro_1"/>
    <property type="match status" value="1"/>
</dbReference>
<sequence length="502" mass="54538">MPDQASHLDCRWLLASPGSQHALAHRRIQISDGLIQDIAPQEHVDTACRKLVLPALSNAHDHARTFRSASLGAFEQPLESWLPYLGVVPGVDPYLSAATSFARAVRHGVAGLMVHYTRVQGLAPYVDEVEDVARAARDVGVHIGFAVAMRDRQGIAYCSDSDALKALRPEIRDVVAQRLGTHASMDPARQLALVDDVAGMVEQGGYGSHVTVQYGPTGVQWCTAGLLEAIARASSDTGRPVHMHLLETRYQREWADLTHPQGILRDLDAIGMLSPRLTLAHCTWARPDELELLAERGVTIAVNTSSNLGLKSGVAPVAQMLRCGCRVAMGLDGMALDEDDDAFREMRLAYALHRGWGYDTTMTRAQLWAFSAVHGRRVVRGGDKLSEACGGLIAKGAPADLVVLDFEALDDDAFFPDVDPLDLVLARAHGGHIEQVVIDGRPIVHQGKVLTIDEPALRAELMAQVRSRLGTQAELGPWREAVGAMAQDLAVFYRNRAYLGCC</sequence>
<keyword evidence="1" id="KW-0378">Hydrolase</keyword>
<evidence type="ECO:0000313" key="3">
    <source>
        <dbReference type="EMBL" id="CBH95354.1"/>
    </source>
</evidence>
<comment type="caution">
    <text evidence="3">The sequence shown here is derived from an EMBL/GenBank/DDBJ whole genome shotgun (WGS) entry which is preliminary data.</text>
</comment>
<dbReference type="SUPFAM" id="SSF51556">
    <property type="entry name" value="Metallo-dependent hydrolases"/>
    <property type="match status" value="1"/>
</dbReference>
<evidence type="ECO:0000259" key="2">
    <source>
        <dbReference type="Pfam" id="PF01979"/>
    </source>
</evidence>
<dbReference type="Gene3D" id="3.20.20.140">
    <property type="entry name" value="Metal-dependent hydrolases"/>
    <property type="match status" value="1"/>
</dbReference>
<accession>E6PKA3</accession>
<feature type="domain" description="Amidohydrolase-related" evidence="2">
    <location>
        <begin position="51"/>
        <end position="441"/>
    </location>
</feature>
<dbReference type="InterPro" id="IPR011059">
    <property type="entry name" value="Metal-dep_hydrolase_composite"/>
</dbReference>
<dbReference type="InterPro" id="IPR032466">
    <property type="entry name" value="Metal_Hydrolase"/>
</dbReference>
<reference evidence="3" key="1">
    <citation type="submission" date="2009-10" db="EMBL/GenBank/DDBJ databases">
        <title>Diversity of trophic interactions inside an arsenic-rich microbial ecosystem.</title>
        <authorList>
            <person name="Bertin P.N."/>
            <person name="Heinrich-Salmeron A."/>
            <person name="Pelletier E."/>
            <person name="Goulhen-Chollet F."/>
            <person name="Arsene-Ploetze F."/>
            <person name="Gallien S."/>
            <person name="Calteau A."/>
            <person name="Vallenet D."/>
            <person name="Casiot C."/>
            <person name="Chane-Woon-Ming B."/>
            <person name="Giloteaux L."/>
            <person name="Barakat M."/>
            <person name="Bonnefoy V."/>
            <person name="Bruneel O."/>
            <person name="Chandler M."/>
            <person name="Cleiss J."/>
            <person name="Duran R."/>
            <person name="Elbaz-Poulichet F."/>
            <person name="Fonknechten N."/>
            <person name="Lauga B."/>
            <person name="Mornico D."/>
            <person name="Ortet P."/>
            <person name="Schaeffer C."/>
            <person name="Siguier P."/>
            <person name="Alexander Thil Smith A."/>
            <person name="Van Dorsselaer A."/>
            <person name="Weissenbach J."/>
            <person name="Medigue C."/>
            <person name="Le Paslier D."/>
        </authorList>
    </citation>
    <scope>NUCLEOTIDE SEQUENCE</scope>
</reference>
<protein>
    <recommendedName>
        <fullName evidence="2">Amidohydrolase-related domain-containing protein</fullName>
    </recommendedName>
</protein>